<evidence type="ECO:0000313" key="2">
    <source>
        <dbReference type="EMBL" id="GBG31381.1"/>
    </source>
</evidence>
<feature type="compositionally biased region" description="Acidic residues" evidence="1">
    <location>
        <begin position="1025"/>
        <end position="1040"/>
    </location>
</feature>
<evidence type="ECO:0000256" key="1">
    <source>
        <dbReference type="SAM" id="MobiDB-lite"/>
    </source>
</evidence>
<feature type="compositionally biased region" description="Basic residues" evidence="1">
    <location>
        <begin position="984"/>
        <end position="994"/>
    </location>
</feature>
<proteinExistence type="predicted"/>
<comment type="caution">
    <text evidence="2">The sequence shown here is derived from an EMBL/GenBank/DDBJ whole genome shotgun (WGS) entry which is preliminary data.</text>
</comment>
<accession>A0A2R5GSM9</accession>
<feature type="region of interest" description="Disordered" evidence="1">
    <location>
        <begin position="849"/>
        <end position="1054"/>
    </location>
</feature>
<feature type="compositionally biased region" description="Acidic residues" evidence="1">
    <location>
        <begin position="1003"/>
        <end position="1017"/>
    </location>
</feature>
<evidence type="ECO:0000313" key="3">
    <source>
        <dbReference type="Proteomes" id="UP000241890"/>
    </source>
</evidence>
<protein>
    <submittedName>
        <fullName evidence="2">Uncharacterized protein</fullName>
    </submittedName>
</protein>
<keyword evidence="3" id="KW-1185">Reference proteome</keyword>
<dbReference type="AlphaFoldDB" id="A0A2R5GSM9"/>
<gene>
    <name evidence="2" type="ORF">FCC1311_076052</name>
</gene>
<organism evidence="2 3">
    <name type="scientific">Hondaea fermentalgiana</name>
    <dbReference type="NCBI Taxonomy" id="2315210"/>
    <lineage>
        <taxon>Eukaryota</taxon>
        <taxon>Sar</taxon>
        <taxon>Stramenopiles</taxon>
        <taxon>Bigyra</taxon>
        <taxon>Labyrinthulomycetes</taxon>
        <taxon>Thraustochytrida</taxon>
        <taxon>Thraustochytriidae</taxon>
        <taxon>Hondaea</taxon>
    </lineage>
</organism>
<dbReference type="Proteomes" id="UP000241890">
    <property type="component" value="Unassembled WGS sequence"/>
</dbReference>
<reference evidence="2 3" key="1">
    <citation type="submission" date="2017-12" db="EMBL/GenBank/DDBJ databases">
        <title>Sequencing, de novo assembly and annotation of complete genome of a new Thraustochytrid species, strain FCC1311.</title>
        <authorList>
            <person name="Sedici K."/>
            <person name="Godart F."/>
            <person name="Aiese Cigliano R."/>
            <person name="Sanseverino W."/>
            <person name="Barakat M."/>
            <person name="Ortet P."/>
            <person name="Marechal E."/>
            <person name="Cagnac O."/>
            <person name="Amato A."/>
        </authorList>
    </citation>
    <scope>NUCLEOTIDE SEQUENCE [LARGE SCALE GENOMIC DNA]</scope>
</reference>
<dbReference type="InParanoid" id="A0A2R5GSM9"/>
<feature type="compositionally biased region" description="Low complexity" evidence="1">
    <location>
        <begin position="941"/>
        <end position="976"/>
    </location>
</feature>
<sequence>MDLLGSKVDINESSKNIIVNLMSLVAELHRMCMRGATKALQDFAFWVKTRVMINFAVVDDAGMAADFCRQANTLQGLSLAPEDHLRIAFQYSTRNIGSTSGVPSAHSQLLKLGILLEPFSREIRSRLLNAALSAINESMSEAEEIAQGGTVSPSRLFLELTRDSSGMYRNLQLLEELRAVTKSMIEVRFPERGSIPPPNLRSENAAHQRKLAQLLAIMTTLRKYFQHLDGVLAFGLKEVKACLDADEAGLAQLRFVSLVARFCLLQVLQPEPWTEFHFIFVARRFLRGVRFALGNKKGFARLAGLLHFTCKHFGISTDMRAEFLKYLSSPTLYVDVCERPGQKQALIFALLLADAELVTPTKVQTRAYATCDFSLEHVENKAVSGAIWFHGLGNLCVIRDDANVSLHNTSFQEKVSFFDPNVGKAKSLIRGPLPGVSWLAKHVVAQSSSHIFPAWGSNHAKDLFTQNLYSICEALRIFTCSNFEMNVSDDRMLKDVGSPPKQMSRGLVTSLFSAGSLVKDPDAARASLDQVIKIARGGLPQTPASLARRPSSWLPWKPTQHFEMVDKLQALHSLASLTNIECAGLLADALDPLLKKTRGKKSSRSSMSLKMLAQEYLGRAQCGDSDAARTLLSFLRAQFSAKVRAQHQLPSGRDDKIGPWKVISLGDVTKISEKDDGIQLVPNFTAEFMLFGLQFMVKLLPHQGNFYIQLWQLNRDGSKARDLGSFPHPDPAQKKLEDVGRNTPDFEYTYALPDSYSPAPKRTQVILSGLFSYENDRISYKLWDRDSPSNVEEKATLTGLFEAVATKALGIDELPGQKKGAPQRFRLNDILDVVMKSWKVTPKEVEDAVGLASSHSSRAPALSDSHAPTPAGTDTSLKRPTQGTSSKASPDDSGDDPAERNAVEALMQSRTPPELPSQIPVVAVNQAPQEIAENREQKIPSSTSANASASASAGATSATATGQDSTSRNGSSSQSSTVINNDKKKNKKKKKKSDSKKPVVYELIDDSSADESDESSSDGDKSDDGDADYDPDVANPDDSDSSGLSDIDLPGVKD</sequence>
<name>A0A2R5GSM9_9STRA</name>
<feature type="compositionally biased region" description="Polar residues" evidence="1">
    <location>
        <begin position="872"/>
        <end position="888"/>
    </location>
</feature>
<dbReference type="EMBL" id="BEYU01000096">
    <property type="protein sequence ID" value="GBG31381.1"/>
    <property type="molecule type" value="Genomic_DNA"/>
</dbReference>
<feature type="compositionally biased region" description="Low complexity" evidence="1">
    <location>
        <begin position="1041"/>
        <end position="1054"/>
    </location>
</feature>